<comment type="caution">
    <text evidence="7">The sequence shown here is derived from an EMBL/GenBank/DDBJ whole genome shotgun (WGS) entry which is preliminary data.</text>
</comment>
<evidence type="ECO:0000256" key="1">
    <source>
        <dbReference type="ARBA" id="ARBA00005417"/>
    </source>
</evidence>
<proteinExistence type="inferred from homology"/>
<dbReference type="Proteomes" id="UP001310386">
    <property type="component" value="Unassembled WGS sequence"/>
</dbReference>
<dbReference type="InterPro" id="IPR003439">
    <property type="entry name" value="ABC_transporter-like_ATP-bd"/>
</dbReference>
<dbReference type="InterPro" id="IPR027417">
    <property type="entry name" value="P-loop_NTPase"/>
</dbReference>
<evidence type="ECO:0000313" key="8">
    <source>
        <dbReference type="Proteomes" id="UP001310386"/>
    </source>
</evidence>
<sequence length="238" mass="25973">MLKVSNLNAGYGNVQVLRNVSFHVESGEMVCILGTNGAGKTTLLKTLSGLIRPWSGTIEFEGIPMESKKPEQIVREGLIQVPEGRKLFAQMTVLENLELGAYTENARKKMKSNIQICFELFPILQEKQHQAAGSMSGGQQQMLAIARALMSKPKLLLLDEPSTGLSPLLTKQVFDVIRSIKSQGVTVLLVEQNAYQALAMSDRGYVIENGGIVMEGTSGELINDEQLKSSYLGIVSES</sequence>
<dbReference type="Gene3D" id="3.40.50.300">
    <property type="entry name" value="P-loop containing nucleotide triphosphate hydrolases"/>
    <property type="match status" value="1"/>
</dbReference>
<dbReference type="PANTHER" id="PTHR43820:SF4">
    <property type="entry name" value="HIGH-AFFINITY BRANCHED-CHAIN AMINO ACID TRANSPORT ATP-BINDING PROTEIN LIVF"/>
    <property type="match status" value="1"/>
</dbReference>
<dbReference type="PANTHER" id="PTHR43820">
    <property type="entry name" value="HIGH-AFFINITY BRANCHED-CHAIN AMINO ACID TRANSPORT ATP-BINDING PROTEIN LIVF"/>
    <property type="match status" value="1"/>
</dbReference>
<evidence type="ECO:0000256" key="5">
    <source>
        <dbReference type="ARBA" id="ARBA00022970"/>
    </source>
</evidence>
<evidence type="ECO:0000256" key="4">
    <source>
        <dbReference type="ARBA" id="ARBA00022840"/>
    </source>
</evidence>
<accession>A0ABU5ZGP2</accession>
<evidence type="ECO:0000256" key="3">
    <source>
        <dbReference type="ARBA" id="ARBA00022741"/>
    </source>
</evidence>
<keyword evidence="2" id="KW-0813">Transport</keyword>
<dbReference type="InterPro" id="IPR052156">
    <property type="entry name" value="BCAA_Transport_ATP-bd_LivF"/>
</dbReference>
<organism evidence="7 8">
    <name type="scientific">Ferviditalea candida</name>
    <dbReference type="NCBI Taxonomy" id="3108399"/>
    <lineage>
        <taxon>Bacteria</taxon>
        <taxon>Bacillati</taxon>
        <taxon>Bacillota</taxon>
        <taxon>Bacilli</taxon>
        <taxon>Bacillales</taxon>
        <taxon>Paenibacillaceae</taxon>
        <taxon>Ferviditalea</taxon>
    </lineage>
</organism>
<evidence type="ECO:0000313" key="7">
    <source>
        <dbReference type="EMBL" id="MEB3101669.1"/>
    </source>
</evidence>
<dbReference type="EMBL" id="JAYJLD010000009">
    <property type="protein sequence ID" value="MEB3101669.1"/>
    <property type="molecule type" value="Genomic_DNA"/>
</dbReference>
<dbReference type="Pfam" id="PF00005">
    <property type="entry name" value="ABC_tran"/>
    <property type="match status" value="1"/>
</dbReference>
<dbReference type="PROSITE" id="PS50893">
    <property type="entry name" value="ABC_TRANSPORTER_2"/>
    <property type="match status" value="1"/>
</dbReference>
<dbReference type="SUPFAM" id="SSF52540">
    <property type="entry name" value="P-loop containing nucleoside triphosphate hydrolases"/>
    <property type="match status" value="1"/>
</dbReference>
<keyword evidence="5" id="KW-0029">Amino-acid transport</keyword>
<dbReference type="InterPro" id="IPR003593">
    <property type="entry name" value="AAA+_ATPase"/>
</dbReference>
<feature type="domain" description="ABC transporter" evidence="6">
    <location>
        <begin position="2"/>
        <end position="234"/>
    </location>
</feature>
<dbReference type="PROSITE" id="PS00211">
    <property type="entry name" value="ABC_TRANSPORTER_1"/>
    <property type="match status" value="1"/>
</dbReference>
<keyword evidence="4 7" id="KW-0067">ATP-binding</keyword>
<name>A0ABU5ZGP2_9BACL</name>
<dbReference type="CDD" id="cd03224">
    <property type="entry name" value="ABC_TM1139_LivF_branched"/>
    <property type="match status" value="1"/>
</dbReference>
<keyword evidence="3" id="KW-0547">Nucleotide-binding</keyword>
<dbReference type="GO" id="GO:0005524">
    <property type="term" value="F:ATP binding"/>
    <property type="evidence" value="ECO:0007669"/>
    <property type="project" value="UniProtKB-KW"/>
</dbReference>
<dbReference type="RefSeq" id="WP_371753788.1">
    <property type="nucleotide sequence ID" value="NZ_JAYJLD010000009.1"/>
</dbReference>
<evidence type="ECO:0000256" key="2">
    <source>
        <dbReference type="ARBA" id="ARBA00022448"/>
    </source>
</evidence>
<protein>
    <submittedName>
        <fullName evidence="7">ABC transporter ATP-binding protein</fullName>
    </submittedName>
</protein>
<dbReference type="SMART" id="SM00382">
    <property type="entry name" value="AAA"/>
    <property type="match status" value="1"/>
</dbReference>
<comment type="similarity">
    <text evidence="1">Belongs to the ABC transporter superfamily.</text>
</comment>
<dbReference type="InterPro" id="IPR017871">
    <property type="entry name" value="ABC_transporter-like_CS"/>
</dbReference>
<evidence type="ECO:0000259" key="6">
    <source>
        <dbReference type="PROSITE" id="PS50893"/>
    </source>
</evidence>
<keyword evidence="8" id="KW-1185">Reference proteome</keyword>
<gene>
    <name evidence="7" type="ORF">VF724_08335</name>
</gene>
<reference evidence="7" key="1">
    <citation type="submission" date="2023-12" db="EMBL/GenBank/DDBJ databases">
        <title>Fervidustalea candida gen. nov., sp. nov., a novel member of the family Paenibacillaceae isolated from a geothermal area.</title>
        <authorList>
            <person name="Li W.-J."/>
            <person name="Jiao J.-Y."/>
            <person name="Chen Y."/>
        </authorList>
    </citation>
    <scope>NUCLEOTIDE SEQUENCE</scope>
    <source>
        <strain evidence="7">SYSU GA230002</strain>
    </source>
</reference>